<dbReference type="GO" id="GO:0003677">
    <property type="term" value="F:DNA binding"/>
    <property type="evidence" value="ECO:0007669"/>
    <property type="project" value="InterPro"/>
</dbReference>
<accession>A0A7J7J3T8</accession>
<dbReference type="InterPro" id="IPR003650">
    <property type="entry name" value="Orange_dom"/>
</dbReference>
<evidence type="ECO:0000256" key="2">
    <source>
        <dbReference type="ARBA" id="ARBA00023015"/>
    </source>
</evidence>
<dbReference type="OrthoDB" id="6371181at2759"/>
<dbReference type="SMART" id="SM00353">
    <property type="entry name" value="HLH"/>
    <property type="match status" value="1"/>
</dbReference>
<evidence type="ECO:0000313" key="7">
    <source>
        <dbReference type="EMBL" id="KAF6020517.1"/>
    </source>
</evidence>
<dbReference type="SMART" id="SM00511">
    <property type="entry name" value="ORANGE"/>
    <property type="match status" value="1"/>
</dbReference>
<dbReference type="PANTHER" id="PTHR10985">
    <property type="entry name" value="BASIC HELIX-LOOP-HELIX TRANSCRIPTION FACTOR, HES-RELATED"/>
    <property type="match status" value="1"/>
</dbReference>
<protein>
    <submittedName>
        <fullName evidence="7">Uncharacterized protein</fullName>
    </submittedName>
</protein>
<dbReference type="EMBL" id="VXIV02003165">
    <property type="protein sequence ID" value="KAF6020517.1"/>
    <property type="molecule type" value="Genomic_DNA"/>
</dbReference>
<organism evidence="7 8">
    <name type="scientific">Bugula neritina</name>
    <name type="common">Brown bryozoan</name>
    <name type="synonym">Sertularia neritina</name>
    <dbReference type="NCBI Taxonomy" id="10212"/>
    <lineage>
        <taxon>Eukaryota</taxon>
        <taxon>Metazoa</taxon>
        <taxon>Spiralia</taxon>
        <taxon>Lophotrochozoa</taxon>
        <taxon>Bryozoa</taxon>
        <taxon>Gymnolaemata</taxon>
        <taxon>Cheilostomatida</taxon>
        <taxon>Flustrina</taxon>
        <taxon>Buguloidea</taxon>
        <taxon>Bugulidae</taxon>
        <taxon>Bugula</taxon>
    </lineage>
</organism>
<dbReference type="Pfam" id="PF07527">
    <property type="entry name" value="Hairy_orange"/>
    <property type="match status" value="1"/>
</dbReference>
<keyword evidence="2" id="KW-0805">Transcription regulation</keyword>
<dbReference type="GO" id="GO:0046983">
    <property type="term" value="F:protein dimerization activity"/>
    <property type="evidence" value="ECO:0007669"/>
    <property type="project" value="InterPro"/>
</dbReference>
<feature type="domain" description="BHLH" evidence="5">
    <location>
        <begin position="44"/>
        <end position="99"/>
    </location>
</feature>
<dbReference type="Proteomes" id="UP000593567">
    <property type="component" value="Unassembled WGS sequence"/>
</dbReference>
<dbReference type="Gene3D" id="4.10.280.10">
    <property type="entry name" value="Helix-loop-helix DNA-binding domain"/>
    <property type="match status" value="1"/>
</dbReference>
<dbReference type="InterPro" id="IPR011598">
    <property type="entry name" value="bHLH_dom"/>
</dbReference>
<evidence type="ECO:0000256" key="3">
    <source>
        <dbReference type="ARBA" id="ARBA00023163"/>
    </source>
</evidence>
<dbReference type="GO" id="GO:0005634">
    <property type="term" value="C:nucleus"/>
    <property type="evidence" value="ECO:0007669"/>
    <property type="project" value="UniProtKB-SubCell"/>
</dbReference>
<dbReference type="InterPro" id="IPR036638">
    <property type="entry name" value="HLH_DNA-bd_sf"/>
</dbReference>
<sequence length="230" mass="25382">MVENSSLKRRLCSETDSDCEQEDQCSSPLSQGSVSGDSGCFTMARKRRRGLIEKRRRDRINRSLNDLKNLIPTAHERQASSKLEKSEVLSLAVDHIKALTAQVESTSPQSLAIDYRSIGYRECMHEMANFLIHSEGVGPAHPMHARLLSHLHQQLSGYDQVLHSAPQQPQCPRLPSAAPLQAYSSQAISSYETVTICKPEPSLSPSYCSLTQLTSTDTQGVRMATTGPQS</sequence>
<proteinExistence type="predicted"/>
<dbReference type="AlphaFoldDB" id="A0A7J7J3T8"/>
<keyword evidence="8" id="KW-1185">Reference proteome</keyword>
<dbReference type="Gene3D" id="6.10.250.980">
    <property type="match status" value="1"/>
</dbReference>
<dbReference type="GO" id="GO:0006355">
    <property type="term" value="P:regulation of DNA-templated transcription"/>
    <property type="evidence" value="ECO:0007669"/>
    <property type="project" value="InterPro"/>
</dbReference>
<dbReference type="PROSITE" id="PS50888">
    <property type="entry name" value="BHLH"/>
    <property type="match status" value="1"/>
</dbReference>
<feature type="domain" description="Orange" evidence="6">
    <location>
        <begin position="119"/>
        <end position="151"/>
    </location>
</feature>
<comment type="subcellular location">
    <subcellularLocation>
        <location evidence="1">Nucleus</location>
    </subcellularLocation>
</comment>
<evidence type="ECO:0000313" key="8">
    <source>
        <dbReference type="Proteomes" id="UP000593567"/>
    </source>
</evidence>
<keyword evidence="3" id="KW-0804">Transcription</keyword>
<evidence type="ECO:0000256" key="4">
    <source>
        <dbReference type="ARBA" id="ARBA00023242"/>
    </source>
</evidence>
<keyword evidence="4" id="KW-0539">Nucleus</keyword>
<dbReference type="InterPro" id="IPR050370">
    <property type="entry name" value="HES_HEY"/>
</dbReference>
<dbReference type="PROSITE" id="PS51054">
    <property type="entry name" value="ORANGE"/>
    <property type="match status" value="1"/>
</dbReference>
<gene>
    <name evidence="7" type="ORF">EB796_021174</name>
</gene>
<dbReference type="SUPFAM" id="SSF158457">
    <property type="entry name" value="Orange domain-like"/>
    <property type="match status" value="1"/>
</dbReference>
<comment type="caution">
    <text evidence="7">The sequence shown here is derived from an EMBL/GenBank/DDBJ whole genome shotgun (WGS) entry which is preliminary data.</text>
</comment>
<dbReference type="SUPFAM" id="SSF47459">
    <property type="entry name" value="HLH, helix-loop-helix DNA-binding domain"/>
    <property type="match status" value="1"/>
</dbReference>
<evidence type="ECO:0000256" key="1">
    <source>
        <dbReference type="ARBA" id="ARBA00004123"/>
    </source>
</evidence>
<name>A0A7J7J3T8_BUGNE</name>
<dbReference type="Pfam" id="PF00010">
    <property type="entry name" value="HLH"/>
    <property type="match status" value="1"/>
</dbReference>
<reference evidence="7" key="1">
    <citation type="submission" date="2020-06" db="EMBL/GenBank/DDBJ databases">
        <title>Draft genome of Bugula neritina, a colonial animal packing powerful symbionts and potential medicines.</title>
        <authorList>
            <person name="Rayko M."/>
        </authorList>
    </citation>
    <scope>NUCLEOTIDE SEQUENCE [LARGE SCALE GENOMIC DNA]</scope>
    <source>
        <strain evidence="7">Kwan_BN1</strain>
    </source>
</reference>
<evidence type="ECO:0000259" key="5">
    <source>
        <dbReference type="PROSITE" id="PS50888"/>
    </source>
</evidence>
<evidence type="ECO:0000259" key="6">
    <source>
        <dbReference type="PROSITE" id="PS51054"/>
    </source>
</evidence>